<proteinExistence type="predicted"/>
<gene>
    <name evidence="1" type="ORF">ANCDUO_21403</name>
</gene>
<evidence type="ECO:0000313" key="2">
    <source>
        <dbReference type="Proteomes" id="UP000054047"/>
    </source>
</evidence>
<protein>
    <submittedName>
        <fullName evidence="1">Uncharacterized protein</fullName>
    </submittedName>
</protein>
<dbReference type="Proteomes" id="UP000054047">
    <property type="component" value="Unassembled WGS sequence"/>
</dbReference>
<name>A0A0C2FUE8_9BILA</name>
<organism evidence="1 2">
    <name type="scientific">Ancylostoma duodenale</name>
    <dbReference type="NCBI Taxonomy" id="51022"/>
    <lineage>
        <taxon>Eukaryota</taxon>
        <taxon>Metazoa</taxon>
        <taxon>Ecdysozoa</taxon>
        <taxon>Nematoda</taxon>
        <taxon>Chromadorea</taxon>
        <taxon>Rhabditida</taxon>
        <taxon>Rhabditina</taxon>
        <taxon>Rhabditomorpha</taxon>
        <taxon>Strongyloidea</taxon>
        <taxon>Ancylostomatidae</taxon>
        <taxon>Ancylostomatinae</taxon>
        <taxon>Ancylostoma</taxon>
    </lineage>
</organism>
<evidence type="ECO:0000313" key="1">
    <source>
        <dbReference type="EMBL" id="KIH48526.1"/>
    </source>
</evidence>
<keyword evidence="2" id="KW-1185">Reference proteome</keyword>
<dbReference type="AlphaFoldDB" id="A0A0C2FUE8"/>
<feature type="non-terminal residue" evidence="1">
    <location>
        <position position="72"/>
    </location>
</feature>
<dbReference type="EMBL" id="KN758809">
    <property type="protein sequence ID" value="KIH48526.1"/>
    <property type="molecule type" value="Genomic_DNA"/>
</dbReference>
<sequence length="72" mass="8806">MLIDLRNVPFTDELFSKKTSILQEEKLRRAQEGRKQSLWQRVYKVAREQAQQRKVRPKVKQVDWWSSQIYQT</sequence>
<reference evidence="1 2" key="1">
    <citation type="submission" date="2013-12" db="EMBL/GenBank/DDBJ databases">
        <title>Draft genome of the parsitic nematode Ancylostoma duodenale.</title>
        <authorList>
            <person name="Mitreva M."/>
        </authorList>
    </citation>
    <scope>NUCLEOTIDE SEQUENCE [LARGE SCALE GENOMIC DNA]</scope>
    <source>
        <strain evidence="1 2">Zhejiang</strain>
    </source>
</reference>
<accession>A0A0C2FUE8</accession>